<evidence type="ECO:0000256" key="1">
    <source>
        <dbReference type="SAM" id="SignalP"/>
    </source>
</evidence>
<dbReference type="EMBL" id="FOQK01000024">
    <property type="protein sequence ID" value="SFI25756.1"/>
    <property type="molecule type" value="Genomic_DNA"/>
</dbReference>
<protein>
    <recommendedName>
        <fullName evidence="4">Glycine zipper 2TM domain-containing protein</fullName>
    </recommendedName>
</protein>
<dbReference type="RefSeq" id="WP_075445170.1">
    <property type="nucleotide sequence ID" value="NZ_FOQK01000024.1"/>
</dbReference>
<dbReference type="AlphaFoldDB" id="A0A1I3GQV1"/>
<sequence>MFNKKCLKVTTAAVLASFVSLGIFSATVSEASPRHHQEFGPRYEVQELSHRSHPKKYSEGERNTAAIIGAVVGAVIAKNT</sequence>
<feature type="signal peptide" evidence="1">
    <location>
        <begin position="1"/>
        <end position="31"/>
    </location>
</feature>
<organism evidence="2 3">
    <name type="scientific">Selenomonas ruminantium</name>
    <dbReference type="NCBI Taxonomy" id="971"/>
    <lineage>
        <taxon>Bacteria</taxon>
        <taxon>Bacillati</taxon>
        <taxon>Bacillota</taxon>
        <taxon>Negativicutes</taxon>
        <taxon>Selenomonadales</taxon>
        <taxon>Selenomonadaceae</taxon>
        <taxon>Selenomonas</taxon>
    </lineage>
</organism>
<evidence type="ECO:0000313" key="3">
    <source>
        <dbReference type="Proteomes" id="UP000183639"/>
    </source>
</evidence>
<evidence type="ECO:0008006" key="4">
    <source>
        <dbReference type="Google" id="ProtNLM"/>
    </source>
</evidence>
<keyword evidence="1" id="KW-0732">Signal</keyword>
<dbReference type="Proteomes" id="UP000183639">
    <property type="component" value="Unassembled WGS sequence"/>
</dbReference>
<feature type="chain" id="PRO_5010176628" description="Glycine zipper 2TM domain-containing protein" evidence="1">
    <location>
        <begin position="32"/>
        <end position="80"/>
    </location>
</feature>
<evidence type="ECO:0000313" key="2">
    <source>
        <dbReference type="EMBL" id="SFI25756.1"/>
    </source>
</evidence>
<dbReference type="OrthoDB" id="1666849at2"/>
<reference evidence="2 3" key="1">
    <citation type="submission" date="2016-10" db="EMBL/GenBank/DDBJ databases">
        <authorList>
            <person name="de Groot N.N."/>
        </authorList>
    </citation>
    <scope>NUCLEOTIDE SEQUENCE [LARGE SCALE GENOMIC DNA]</scope>
    <source>
        <strain evidence="2 3">Z108</strain>
    </source>
</reference>
<gene>
    <name evidence="2" type="ORF">SAMN04487861_12422</name>
</gene>
<name>A0A1I3GQV1_SELRU</name>
<accession>A0A1I3GQV1</accession>
<proteinExistence type="predicted"/>